<evidence type="ECO:0000313" key="11">
    <source>
        <dbReference type="Proteomes" id="UP000006039"/>
    </source>
</evidence>
<evidence type="ECO:0000259" key="8">
    <source>
        <dbReference type="Pfam" id="PF20684"/>
    </source>
</evidence>
<evidence type="ECO:0000313" key="10">
    <source>
        <dbReference type="EnsemblFungi" id="EJT74922"/>
    </source>
</evidence>
<proteinExistence type="inferred from homology"/>
<feature type="region of interest" description="Disordered" evidence="6">
    <location>
        <begin position="269"/>
        <end position="355"/>
    </location>
</feature>
<accession>J3P5H1</accession>
<dbReference type="eggNOG" id="ENOG502SPUN">
    <property type="taxonomic scope" value="Eukaryota"/>
</dbReference>
<dbReference type="STRING" id="644352.J3P5H1"/>
<dbReference type="PANTHER" id="PTHR33048">
    <property type="entry name" value="PTH11-LIKE INTEGRAL MEMBRANE PROTEIN (AFU_ORTHOLOGUE AFUA_5G11245)"/>
    <property type="match status" value="1"/>
</dbReference>
<keyword evidence="11" id="KW-1185">Reference proteome</keyword>
<dbReference type="Proteomes" id="UP000006039">
    <property type="component" value="Unassembled WGS sequence"/>
</dbReference>
<dbReference type="VEuPathDB" id="FungiDB:GGTG_08760"/>
<dbReference type="AlphaFoldDB" id="J3P5H1"/>
<reference evidence="10" key="5">
    <citation type="submission" date="2018-04" db="UniProtKB">
        <authorList>
            <consortium name="EnsemblFungi"/>
        </authorList>
    </citation>
    <scope>IDENTIFICATION</scope>
    <source>
        <strain evidence="10">R3-111a-1</strain>
    </source>
</reference>
<feature type="compositionally biased region" description="Gly residues" evidence="6">
    <location>
        <begin position="306"/>
        <end position="316"/>
    </location>
</feature>
<evidence type="ECO:0000256" key="3">
    <source>
        <dbReference type="ARBA" id="ARBA00022989"/>
    </source>
</evidence>
<dbReference type="EMBL" id="GL385398">
    <property type="protein sequence ID" value="EJT74922.1"/>
    <property type="molecule type" value="Genomic_DNA"/>
</dbReference>
<comment type="subcellular location">
    <subcellularLocation>
        <location evidence="1">Membrane</location>
        <topology evidence="1">Multi-pass membrane protein</topology>
    </subcellularLocation>
</comment>
<name>J3P5H1_GAET3</name>
<feature type="compositionally biased region" description="Low complexity" evidence="6">
    <location>
        <begin position="276"/>
        <end position="289"/>
    </location>
</feature>
<feature type="transmembrane region" description="Helical" evidence="7">
    <location>
        <begin position="224"/>
        <end position="250"/>
    </location>
</feature>
<feature type="transmembrane region" description="Helical" evidence="7">
    <location>
        <begin position="29"/>
        <end position="48"/>
    </location>
</feature>
<dbReference type="InterPro" id="IPR049326">
    <property type="entry name" value="Rhodopsin_dom_fungi"/>
</dbReference>
<dbReference type="PANTHER" id="PTHR33048:SF131">
    <property type="entry name" value="INTEGRAL MEMBRANE PROTEIN"/>
    <property type="match status" value="1"/>
</dbReference>
<dbReference type="OrthoDB" id="5229829at2759"/>
<evidence type="ECO:0000256" key="7">
    <source>
        <dbReference type="SAM" id="Phobius"/>
    </source>
</evidence>
<reference evidence="9" key="2">
    <citation type="submission" date="2010-07" db="EMBL/GenBank/DDBJ databases">
        <authorList>
            <consortium name="The Broad Institute Genome Sequencing Platform"/>
            <consortium name="Broad Institute Genome Sequencing Center for Infectious Disease"/>
            <person name="Ma L.-J."/>
            <person name="Dead R."/>
            <person name="Young S."/>
            <person name="Zeng Q."/>
            <person name="Koehrsen M."/>
            <person name="Alvarado L."/>
            <person name="Berlin A."/>
            <person name="Chapman S.B."/>
            <person name="Chen Z."/>
            <person name="Freedman E."/>
            <person name="Gellesch M."/>
            <person name="Goldberg J."/>
            <person name="Griggs A."/>
            <person name="Gujja S."/>
            <person name="Heilman E.R."/>
            <person name="Heiman D."/>
            <person name="Hepburn T."/>
            <person name="Howarth C."/>
            <person name="Jen D."/>
            <person name="Larson L."/>
            <person name="Mehta T."/>
            <person name="Neiman D."/>
            <person name="Pearson M."/>
            <person name="Roberts A."/>
            <person name="Saif S."/>
            <person name="Shea T."/>
            <person name="Shenoy N."/>
            <person name="Sisk P."/>
            <person name="Stolte C."/>
            <person name="Sykes S."/>
            <person name="Walk T."/>
            <person name="White J."/>
            <person name="Yandava C."/>
            <person name="Haas B."/>
            <person name="Nusbaum C."/>
            <person name="Birren B."/>
        </authorList>
    </citation>
    <scope>NUCLEOTIDE SEQUENCE</scope>
    <source>
        <strain evidence="9">R3-111a-1</strain>
    </source>
</reference>
<reference evidence="11" key="1">
    <citation type="submission" date="2010-07" db="EMBL/GenBank/DDBJ databases">
        <title>The genome sequence of Gaeumannomyces graminis var. tritici strain R3-111a-1.</title>
        <authorList>
            <consortium name="The Broad Institute Genome Sequencing Platform"/>
            <person name="Ma L.-J."/>
            <person name="Dead R."/>
            <person name="Young S."/>
            <person name="Zeng Q."/>
            <person name="Koehrsen M."/>
            <person name="Alvarado L."/>
            <person name="Berlin A."/>
            <person name="Chapman S.B."/>
            <person name="Chen Z."/>
            <person name="Freedman E."/>
            <person name="Gellesch M."/>
            <person name="Goldberg J."/>
            <person name="Griggs A."/>
            <person name="Gujja S."/>
            <person name="Heilman E.R."/>
            <person name="Heiman D."/>
            <person name="Hepburn T."/>
            <person name="Howarth C."/>
            <person name="Jen D."/>
            <person name="Larson L."/>
            <person name="Mehta T."/>
            <person name="Neiman D."/>
            <person name="Pearson M."/>
            <person name="Roberts A."/>
            <person name="Saif S."/>
            <person name="Shea T."/>
            <person name="Shenoy N."/>
            <person name="Sisk P."/>
            <person name="Stolte C."/>
            <person name="Sykes S."/>
            <person name="Walk T."/>
            <person name="White J."/>
            <person name="Yandava C."/>
            <person name="Haas B."/>
            <person name="Nusbaum C."/>
            <person name="Birren B."/>
        </authorList>
    </citation>
    <scope>NUCLEOTIDE SEQUENCE [LARGE SCALE GENOMIC DNA]</scope>
    <source>
        <strain evidence="11">R3-111a-1</strain>
    </source>
</reference>
<feature type="transmembrane region" description="Helical" evidence="7">
    <location>
        <begin position="104"/>
        <end position="131"/>
    </location>
</feature>
<organism evidence="9">
    <name type="scientific">Gaeumannomyces tritici (strain R3-111a-1)</name>
    <name type="common">Wheat and barley take-all root rot fungus</name>
    <name type="synonym">Gaeumannomyces graminis var. tritici</name>
    <dbReference type="NCBI Taxonomy" id="644352"/>
    <lineage>
        <taxon>Eukaryota</taxon>
        <taxon>Fungi</taxon>
        <taxon>Dikarya</taxon>
        <taxon>Ascomycota</taxon>
        <taxon>Pezizomycotina</taxon>
        <taxon>Sordariomycetes</taxon>
        <taxon>Sordariomycetidae</taxon>
        <taxon>Magnaporthales</taxon>
        <taxon>Magnaporthaceae</taxon>
        <taxon>Gaeumannomyces</taxon>
    </lineage>
</organism>
<feature type="transmembrane region" description="Helical" evidence="7">
    <location>
        <begin position="143"/>
        <end position="174"/>
    </location>
</feature>
<dbReference type="InterPro" id="IPR052337">
    <property type="entry name" value="SAT4-like"/>
</dbReference>
<keyword evidence="3 7" id="KW-1133">Transmembrane helix</keyword>
<reference evidence="9" key="3">
    <citation type="submission" date="2010-09" db="EMBL/GenBank/DDBJ databases">
        <title>Annotation of Gaeumannomyces graminis var. tritici R3-111a-1.</title>
        <authorList>
            <consortium name="The Broad Institute Genome Sequencing Platform"/>
            <person name="Ma L.-J."/>
            <person name="Dead R."/>
            <person name="Young S.K."/>
            <person name="Zeng Q."/>
            <person name="Gargeya S."/>
            <person name="Fitzgerald M."/>
            <person name="Haas B."/>
            <person name="Abouelleil A."/>
            <person name="Alvarado L."/>
            <person name="Arachchi H.M."/>
            <person name="Berlin A."/>
            <person name="Brown A."/>
            <person name="Chapman S.B."/>
            <person name="Chen Z."/>
            <person name="Dunbar C."/>
            <person name="Freedman E."/>
            <person name="Gearin G."/>
            <person name="Gellesch M."/>
            <person name="Goldberg J."/>
            <person name="Griggs A."/>
            <person name="Gujja S."/>
            <person name="Heiman D."/>
            <person name="Howarth C."/>
            <person name="Larson L."/>
            <person name="Lui A."/>
            <person name="MacDonald P.J.P."/>
            <person name="Mehta T."/>
            <person name="Montmayeur A."/>
            <person name="Murphy C."/>
            <person name="Neiman D."/>
            <person name="Pearson M."/>
            <person name="Priest M."/>
            <person name="Roberts A."/>
            <person name="Saif S."/>
            <person name="Shea T."/>
            <person name="Shenoy N."/>
            <person name="Sisk P."/>
            <person name="Stolte C."/>
            <person name="Sykes S."/>
            <person name="Yandava C."/>
            <person name="Wortman J."/>
            <person name="Nusbaum C."/>
            <person name="Birren B."/>
        </authorList>
    </citation>
    <scope>NUCLEOTIDE SEQUENCE</scope>
    <source>
        <strain evidence="9">R3-111a-1</strain>
    </source>
</reference>
<dbReference type="HOGENOM" id="CLU_669102_0_0_1"/>
<dbReference type="GeneID" id="20349218"/>
<evidence type="ECO:0000256" key="5">
    <source>
        <dbReference type="ARBA" id="ARBA00038359"/>
    </source>
</evidence>
<evidence type="ECO:0000256" key="1">
    <source>
        <dbReference type="ARBA" id="ARBA00004141"/>
    </source>
</evidence>
<evidence type="ECO:0000256" key="4">
    <source>
        <dbReference type="ARBA" id="ARBA00023136"/>
    </source>
</evidence>
<feature type="domain" description="Rhodopsin" evidence="8">
    <location>
        <begin position="45"/>
        <end position="247"/>
    </location>
</feature>
<keyword evidence="2 7" id="KW-0812">Transmembrane</keyword>
<sequence>MSFVGSITLDQLAALDITDNSNCVASARAYFIVALMVVVVVVALRIYLRAKNLLWSDIIILLAACFNIASSAVALAATWKGLGQHIWNLGPDIGPGLIPRVEGLLFNLFLFCISYHVSLALAKVSLVLTLVSVFGANDRKFRVFMIGVGAVVAGAGLAATFTTIFSCVPVQAFWQVNLMKSARCIDYVSLTQSLTSITIVTDLIICLVPIPYCWRLRLALRQRIFLSVVFAGGLLACIGGTMRLVTLGIVCASLPRLRPLFSSLGARLTGGGGSGATKSIGSKKSSRGGAWLEMDRTEAATSNSRGGDGGEGGDSGGYYPSRAPAVPRTAGSGLTVMRRDGQYGPGVARKKEGPLADDTVELCEIDLTPGAGAGDPDGRDGGASSFEAEEGTSQRSSEHSPEGGVPGTTLC</sequence>
<comment type="similarity">
    <text evidence="5">Belongs to the SAT4 family.</text>
</comment>
<reference evidence="10" key="4">
    <citation type="journal article" date="2015" name="G3 (Bethesda)">
        <title>Genome sequences of three phytopathogenic species of the Magnaporthaceae family of fungi.</title>
        <authorList>
            <person name="Okagaki L.H."/>
            <person name="Nunes C.C."/>
            <person name="Sailsbery J."/>
            <person name="Clay B."/>
            <person name="Brown D."/>
            <person name="John T."/>
            <person name="Oh Y."/>
            <person name="Young N."/>
            <person name="Fitzgerald M."/>
            <person name="Haas B.J."/>
            <person name="Zeng Q."/>
            <person name="Young S."/>
            <person name="Adiconis X."/>
            <person name="Fan L."/>
            <person name="Levin J.Z."/>
            <person name="Mitchell T.K."/>
            <person name="Okubara P.A."/>
            <person name="Farman M.L."/>
            <person name="Kohn L.M."/>
            <person name="Birren B."/>
            <person name="Ma L.-J."/>
            <person name="Dean R.A."/>
        </authorList>
    </citation>
    <scope>NUCLEOTIDE SEQUENCE</scope>
    <source>
        <strain evidence="10">R3-111a-1</strain>
    </source>
</reference>
<evidence type="ECO:0000313" key="9">
    <source>
        <dbReference type="EMBL" id="EJT74922.1"/>
    </source>
</evidence>
<dbReference type="Pfam" id="PF20684">
    <property type="entry name" value="Fung_rhodopsin"/>
    <property type="match status" value="1"/>
</dbReference>
<feature type="transmembrane region" description="Helical" evidence="7">
    <location>
        <begin position="194"/>
        <end position="212"/>
    </location>
</feature>
<dbReference type="RefSeq" id="XP_009224866.1">
    <property type="nucleotide sequence ID" value="XM_009226602.1"/>
</dbReference>
<feature type="region of interest" description="Disordered" evidence="6">
    <location>
        <begin position="367"/>
        <end position="411"/>
    </location>
</feature>
<keyword evidence="4 7" id="KW-0472">Membrane</keyword>
<evidence type="ECO:0000256" key="6">
    <source>
        <dbReference type="SAM" id="MobiDB-lite"/>
    </source>
</evidence>
<dbReference type="GO" id="GO:0016020">
    <property type="term" value="C:membrane"/>
    <property type="evidence" value="ECO:0007669"/>
    <property type="project" value="UniProtKB-SubCell"/>
</dbReference>
<gene>
    <name evidence="10" type="primary">20349218</name>
    <name evidence="9" type="ORF">GGTG_08760</name>
</gene>
<dbReference type="EnsemblFungi" id="EJT74922">
    <property type="protein sequence ID" value="EJT74922"/>
    <property type="gene ID" value="GGTG_08760"/>
</dbReference>
<protein>
    <recommendedName>
        <fullName evidence="8">Rhodopsin domain-containing protein</fullName>
    </recommendedName>
</protein>
<evidence type="ECO:0000256" key="2">
    <source>
        <dbReference type="ARBA" id="ARBA00022692"/>
    </source>
</evidence>
<feature type="transmembrane region" description="Helical" evidence="7">
    <location>
        <begin position="60"/>
        <end position="79"/>
    </location>
</feature>